<sequence>MVFFLVFIKRRMRRVLVKETGIGSTIEVGVEPENVKEKSSSLIHIPIADLPLKSSFVSFEWKGVIYSYPSCQASTLQMPPQTAVRAHDNIDTQP</sequence>
<comment type="caution">
    <text evidence="1">The sequence shown here is derived from an EMBL/GenBank/DDBJ whole genome shotgun (WGS) entry which is preliminary data.</text>
</comment>
<organism evidence="1 2">
    <name type="scientific">Meripilus lineatus</name>
    <dbReference type="NCBI Taxonomy" id="2056292"/>
    <lineage>
        <taxon>Eukaryota</taxon>
        <taxon>Fungi</taxon>
        <taxon>Dikarya</taxon>
        <taxon>Basidiomycota</taxon>
        <taxon>Agaricomycotina</taxon>
        <taxon>Agaricomycetes</taxon>
        <taxon>Polyporales</taxon>
        <taxon>Meripilaceae</taxon>
        <taxon>Meripilus</taxon>
    </lineage>
</organism>
<accession>A0AAD5YEK5</accession>
<name>A0AAD5YEK5_9APHY</name>
<evidence type="ECO:0000313" key="1">
    <source>
        <dbReference type="EMBL" id="KAJ3477864.1"/>
    </source>
</evidence>
<reference evidence="1" key="1">
    <citation type="submission" date="2022-07" db="EMBL/GenBank/DDBJ databases">
        <title>Genome Sequence of Physisporinus lineatus.</title>
        <authorList>
            <person name="Buettner E."/>
        </authorList>
    </citation>
    <scope>NUCLEOTIDE SEQUENCE</scope>
    <source>
        <strain evidence="1">VT162</strain>
    </source>
</reference>
<dbReference type="Proteomes" id="UP001212997">
    <property type="component" value="Unassembled WGS sequence"/>
</dbReference>
<gene>
    <name evidence="1" type="ORF">NLI96_g10171</name>
</gene>
<protein>
    <submittedName>
        <fullName evidence="1">Uncharacterized protein</fullName>
    </submittedName>
</protein>
<proteinExistence type="predicted"/>
<dbReference type="EMBL" id="JANAWD010000558">
    <property type="protein sequence ID" value="KAJ3477864.1"/>
    <property type="molecule type" value="Genomic_DNA"/>
</dbReference>
<evidence type="ECO:0000313" key="2">
    <source>
        <dbReference type="Proteomes" id="UP001212997"/>
    </source>
</evidence>
<keyword evidence="2" id="KW-1185">Reference proteome</keyword>
<dbReference type="AlphaFoldDB" id="A0AAD5YEK5"/>